<comment type="similarity">
    <text evidence="2 11">Belongs to the methylthiotransferase family. CDKAL1 subfamily.</text>
</comment>
<dbReference type="PANTHER" id="PTHR11918:SF45">
    <property type="entry name" value="THREONYLCARBAMOYLADENOSINE TRNA METHYLTHIOTRANSFERASE"/>
    <property type="match status" value="1"/>
</dbReference>
<dbReference type="GO" id="GO:0046872">
    <property type="term" value="F:metal ion binding"/>
    <property type="evidence" value="ECO:0007669"/>
    <property type="project" value="UniProtKB-UniRule"/>
</dbReference>
<evidence type="ECO:0000256" key="3">
    <source>
        <dbReference type="ARBA" id="ARBA00022485"/>
    </source>
</evidence>
<dbReference type="PANTHER" id="PTHR11918">
    <property type="entry name" value="RADICAL SAM PROTEINS"/>
    <property type="match status" value="1"/>
</dbReference>
<evidence type="ECO:0000256" key="7">
    <source>
        <dbReference type="ARBA" id="ARBA00022723"/>
    </source>
</evidence>
<feature type="domain" description="TRAM" evidence="12">
    <location>
        <begin position="366"/>
        <end position="427"/>
    </location>
</feature>
<dbReference type="Gene3D" id="3.80.30.20">
    <property type="entry name" value="tm_1862 like domain"/>
    <property type="match status" value="1"/>
</dbReference>
<dbReference type="RefSeq" id="WP_192819686.1">
    <property type="nucleotide sequence ID" value="NZ_CP062310.1"/>
</dbReference>
<dbReference type="InterPro" id="IPR013848">
    <property type="entry name" value="Methylthiotransferase_N"/>
</dbReference>
<name>A0A7L9FL73_9CREN</name>
<dbReference type="SFLD" id="SFLDS00029">
    <property type="entry name" value="Radical_SAM"/>
    <property type="match status" value="1"/>
</dbReference>
<dbReference type="SFLD" id="SFLDG01082">
    <property type="entry name" value="B12-binding_domain_containing"/>
    <property type="match status" value="1"/>
</dbReference>
<evidence type="ECO:0000256" key="9">
    <source>
        <dbReference type="ARBA" id="ARBA00023014"/>
    </source>
</evidence>
<evidence type="ECO:0000256" key="8">
    <source>
        <dbReference type="ARBA" id="ARBA00023004"/>
    </source>
</evidence>
<evidence type="ECO:0000256" key="1">
    <source>
        <dbReference type="ARBA" id="ARBA00002399"/>
    </source>
</evidence>
<proteinExistence type="inferred from homology"/>
<dbReference type="InterPro" id="IPR058240">
    <property type="entry name" value="rSAM_sf"/>
</dbReference>
<dbReference type="GO" id="GO:0051539">
    <property type="term" value="F:4 iron, 4 sulfur cluster binding"/>
    <property type="evidence" value="ECO:0007669"/>
    <property type="project" value="UniProtKB-UniRule"/>
</dbReference>
<evidence type="ECO:0000256" key="11">
    <source>
        <dbReference type="RuleBase" id="RU368081"/>
    </source>
</evidence>
<dbReference type="PROSITE" id="PS51449">
    <property type="entry name" value="MTTASE_N"/>
    <property type="match status" value="1"/>
</dbReference>
<keyword evidence="9 11" id="KW-0411">Iron-sulfur</keyword>
<dbReference type="AlphaFoldDB" id="A0A7L9FL73"/>
<dbReference type="SMART" id="SM00729">
    <property type="entry name" value="Elp3"/>
    <property type="match status" value="1"/>
</dbReference>
<keyword evidence="4 11" id="KW-0808">Transferase</keyword>
<dbReference type="KEGG" id="thel:IG193_04470"/>
<keyword evidence="5 11" id="KW-0949">S-adenosyl-L-methionine</keyword>
<gene>
    <name evidence="15" type="ORF">IG193_04470</name>
</gene>
<keyword evidence="16" id="KW-1185">Reference proteome</keyword>
<dbReference type="GO" id="GO:0035598">
    <property type="term" value="F:tRNA (N(6)-L-threonylcarbamoyladenosine(37)-C(2))-methylthiotransferase activity"/>
    <property type="evidence" value="ECO:0007669"/>
    <property type="project" value="UniProtKB-UniRule"/>
</dbReference>
<dbReference type="SFLD" id="SFLDG01061">
    <property type="entry name" value="methylthiotransferase"/>
    <property type="match status" value="1"/>
</dbReference>
<dbReference type="Gene3D" id="3.40.50.12160">
    <property type="entry name" value="Methylthiotransferase, N-terminal domain"/>
    <property type="match status" value="1"/>
</dbReference>
<evidence type="ECO:0000256" key="6">
    <source>
        <dbReference type="ARBA" id="ARBA00022694"/>
    </source>
</evidence>
<feature type="domain" description="MTTase N-terminal" evidence="13">
    <location>
        <begin position="1"/>
        <end position="115"/>
    </location>
</feature>
<dbReference type="InterPro" id="IPR006466">
    <property type="entry name" value="MiaB-like_arc_euk"/>
</dbReference>
<dbReference type="PROSITE" id="PS50926">
    <property type="entry name" value="TRAM"/>
    <property type="match status" value="1"/>
</dbReference>
<organism evidence="15 16">
    <name type="scientific">Infirmifilum lucidum</name>
    <dbReference type="NCBI Taxonomy" id="2776706"/>
    <lineage>
        <taxon>Archaea</taxon>
        <taxon>Thermoproteota</taxon>
        <taxon>Thermoprotei</taxon>
        <taxon>Thermofilales</taxon>
        <taxon>Thermofilaceae</taxon>
        <taxon>Infirmifilum</taxon>
    </lineage>
</organism>
<keyword evidence="3 11" id="KW-0004">4Fe-4S</keyword>
<dbReference type="EMBL" id="CP062310">
    <property type="protein sequence ID" value="QOJ79714.1"/>
    <property type="molecule type" value="Genomic_DNA"/>
</dbReference>
<accession>A0A7L9FL73</accession>
<dbReference type="NCBIfam" id="TIGR00089">
    <property type="entry name" value="MiaB/RimO family radical SAM methylthiotransferase"/>
    <property type="match status" value="1"/>
</dbReference>
<keyword evidence="6 11" id="KW-0819">tRNA processing</keyword>
<evidence type="ECO:0000313" key="15">
    <source>
        <dbReference type="EMBL" id="QOJ79714.1"/>
    </source>
</evidence>
<dbReference type="InterPro" id="IPR005839">
    <property type="entry name" value="Methylthiotransferase"/>
</dbReference>
<reference evidence="15 16" key="1">
    <citation type="submission" date="2020-10" db="EMBL/GenBank/DDBJ databases">
        <title>Thermofilum lucidum 3507LT sp. nov. a novel member of Thermofilaceae family isolated from Chile hot spring, and proposal of description order Thermofilales.</title>
        <authorList>
            <person name="Zayulina K.S."/>
            <person name="Elcheninov A.G."/>
            <person name="Toshchakov S.V."/>
            <person name="Kublanov I.V."/>
        </authorList>
    </citation>
    <scope>NUCLEOTIDE SEQUENCE [LARGE SCALE GENOMIC DNA]</scope>
    <source>
        <strain evidence="15 16">3507LT</strain>
    </source>
</reference>
<sequence>MRVYIETYGCWLNKGESEVMKTLLLHAGHEVVDSLENADAVIVNTCAVRGDTEVKIFRRLRELEESRKKRGFRIVVTGCLVNVRPKSILQVTPEASLVEPDALERIVEVVQSDKQLFMLRSYPRARKTLPEYWGGVTYVLPIQSGCLGSCSFCIEWVTRGVGVKSYPPEVIVNAVKDAVRRGAKEVYLVGQDLAAYGYDLGTNLTALINMVLEEVDGEYRLRIGMMEPMLLSTQIEKLLVTMADGRVYKYFHIPVQAGDDRVLKAMNRKYTVAEYKSLIQKIRSSGFSSSIATDIIVGFPGEDEEAFRNTLRLIEEVKFDKVHVARYTLRPFTKGYLMKSIPEPVKKERSKIASELSLRVAYEINKKYVGGVFDVLVNSVSPKMDFVGRTIEYKPVIFKGYNLELGKIVKARVKGATPLALVGEVID</sequence>
<dbReference type="CDD" id="cd01335">
    <property type="entry name" value="Radical_SAM"/>
    <property type="match status" value="1"/>
</dbReference>
<dbReference type="InParanoid" id="A0A7L9FL73"/>
<evidence type="ECO:0000256" key="2">
    <source>
        <dbReference type="ARBA" id="ARBA00008616"/>
    </source>
</evidence>
<keyword evidence="7 11" id="KW-0479">Metal-binding</keyword>
<evidence type="ECO:0000256" key="4">
    <source>
        <dbReference type="ARBA" id="ARBA00022679"/>
    </source>
</evidence>
<comment type="cofactor">
    <cofactor evidence="11">
        <name>[4Fe-4S] cluster</name>
        <dbReference type="ChEBI" id="CHEBI:49883"/>
    </cofactor>
    <text evidence="11">Binds 1 or 2 [4Fe-4S] cluster. One cluster is coordinated with 3 cysteines and an exchangeable S-adenosyl-L-methionine.</text>
</comment>
<protein>
    <recommendedName>
        <fullName evidence="11">tRNA-t(6)A37 methylthiotransferase</fullName>
        <ecNumber evidence="11">2.8.4.5</ecNumber>
    </recommendedName>
</protein>
<dbReference type="InterPro" id="IPR023404">
    <property type="entry name" value="rSAM_horseshoe"/>
</dbReference>
<comment type="function">
    <text evidence="1 11">Catalyzes the methylthiolation of N6-threonylcarbamoyladenosine (t(6)A), leading to the formation of 2-methylthio-N6-threonylcarbamoyladenosine (ms(2)t(6)A) at position 37 in tRNAs that read codons beginning with adenine.</text>
</comment>
<dbReference type="SUPFAM" id="SSF102114">
    <property type="entry name" value="Radical SAM enzymes"/>
    <property type="match status" value="1"/>
</dbReference>
<dbReference type="Proteomes" id="UP000594121">
    <property type="component" value="Chromosome"/>
</dbReference>
<dbReference type="GeneID" id="59149124"/>
<keyword evidence="8 11" id="KW-0408">Iron</keyword>
<evidence type="ECO:0000259" key="12">
    <source>
        <dbReference type="PROSITE" id="PS50926"/>
    </source>
</evidence>
<evidence type="ECO:0000259" key="13">
    <source>
        <dbReference type="PROSITE" id="PS51449"/>
    </source>
</evidence>
<evidence type="ECO:0000313" key="16">
    <source>
        <dbReference type="Proteomes" id="UP000594121"/>
    </source>
</evidence>
<dbReference type="FunCoup" id="A0A7L9FL73">
    <property type="interactions" value="211"/>
</dbReference>
<dbReference type="Pfam" id="PF01938">
    <property type="entry name" value="TRAM"/>
    <property type="match status" value="1"/>
</dbReference>
<dbReference type="InterPro" id="IPR002792">
    <property type="entry name" value="TRAM_dom"/>
</dbReference>
<dbReference type="Pfam" id="PF00919">
    <property type="entry name" value="UPF0004"/>
    <property type="match status" value="1"/>
</dbReference>
<dbReference type="InterPro" id="IPR007197">
    <property type="entry name" value="rSAM"/>
</dbReference>
<dbReference type="FunFam" id="3.80.30.20:FF:000002">
    <property type="entry name" value="threonylcarbamoyladenosine tRNA methylthiotransferase isoform X2"/>
    <property type="match status" value="1"/>
</dbReference>
<dbReference type="EC" id="2.8.4.5" evidence="11"/>
<evidence type="ECO:0000259" key="14">
    <source>
        <dbReference type="PROSITE" id="PS51918"/>
    </source>
</evidence>
<dbReference type="Pfam" id="PF04055">
    <property type="entry name" value="Radical_SAM"/>
    <property type="match status" value="1"/>
</dbReference>
<dbReference type="InterPro" id="IPR038135">
    <property type="entry name" value="Methylthiotransferase_N_sf"/>
</dbReference>
<dbReference type="InterPro" id="IPR006638">
    <property type="entry name" value="Elp3/MiaA/NifB-like_rSAM"/>
</dbReference>
<comment type="catalytic activity">
    <reaction evidence="10 11">
        <text>N(6)-L-threonylcarbamoyladenosine(37) in tRNA + (sulfur carrier)-SH + AH2 + 2 S-adenosyl-L-methionine = 2-methylsulfanyl-N(6)-L-threonylcarbamoyladenosine(37) in tRNA + (sulfur carrier)-H + 5'-deoxyadenosine + L-methionine + A + S-adenosyl-L-homocysteine + 2 H(+)</text>
        <dbReference type="Rhea" id="RHEA:37075"/>
        <dbReference type="Rhea" id="RHEA-COMP:10163"/>
        <dbReference type="Rhea" id="RHEA-COMP:11092"/>
        <dbReference type="Rhea" id="RHEA-COMP:14737"/>
        <dbReference type="Rhea" id="RHEA-COMP:14739"/>
        <dbReference type="ChEBI" id="CHEBI:13193"/>
        <dbReference type="ChEBI" id="CHEBI:15378"/>
        <dbReference type="ChEBI" id="CHEBI:17319"/>
        <dbReference type="ChEBI" id="CHEBI:17499"/>
        <dbReference type="ChEBI" id="CHEBI:29917"/>
        <dbReference type="ChEBI" id="CHEBI:57844"/>
        <dbReference type="ChEBI" id="CHEBI:57856"/>
        <dbReference type="ChEBI" id="CHEBI:59789"/>
        <dbReference type="ChEBI" id="CHEBI:64428"/>
        <dbReference type="ChEBI" id="CHEBI:74418"/>
        <dbReference type="ChEBI" id="CHEBI:74420"/>
        <dbReference type="EC" id="2.8.4.5"/>
    </reaction>
</comment>
<evidence type="ECO:0000256" key="10">
    <source>
        <dbReference type="ARBA" id="ARBA00051661"/>
    </source>
</evidence>
<feature type="domain" description="Radical SAM core" evidence="14">
    <location>
        <begin position="132"/>
        <end position="367"/>
    </location>
</feature>
<dbReference type="NCBIfam" id="TIGR01578">
    <property type="entry name" value="MiaB-like-B"/>
    <property type="match status" value="1"/>
</dbReference>
<dbReference type="FunFam" id="3.40.50.12160:FF:000003">
    <property type="entry name" value="CDK5 regulatory subunit-associated protein 1"/>
    <property type="match status" value="1"/>
</dbReference>
<dbReference type="PROSITE" id="PS51918">
    <property type="entry name" value="RADICAL_SAM"/>
    <property type="match status" value="1"/>
</dbReference>
<evidence type="ECO:0000256" key="5">
    <source>
        <dbReference type="ARBA" id="ARBA00022691"/>
    </source>
</evidence>